<evidence type="ECO:0000256" key="1">
    <source>
        <dbReference type="SAM" id="MobiDB-lite"/>
    </source>
</evidence>
<dbReference type="RefSeq" id="WP_071504297.1">
    <property type="nucleotide sequence ID" value="NZ_MORL01000008.1"/>
</dbReference>
<sequence>MENKPNEDEIRAKQAISPKGMSDRSAEGINGPAAQMDDVPEPEPDEFEDKYMDGDNPSADLPMKHPNRNLNKPDIDKPSYS</sequence>
<evidence type="ECO:0000313" key="3">
    <source>
        <dbReference type="Proteomes" id="UP000181790"/>
    </source>
</evidence>
<reference evidence="2 3" key="1">
    <citation type="submission" date="2016-10" db="EMBL/GenBank/DDBJ databases">
        <title>Arsenicibacter rosenii gen. nov., sp. nov., an efficient arsenic-methylating bacterium isolated from an arsenic-contaminated paddy soil.</title>
        <authorList>
            <person name="Huang K."/>
        </authorList>
    </citation>
    <scope>NUCLEOTIDE SEQUENCE [LARGE SCALE GENOMIC DNA]</scope>
    <source>
        <strain evidence="2 3">SM-1</strain>
    </source>
</reference>
<dbReference type="AlphaFoldDB" id="A0A1S2VHB4"/>
<feature type="compositionally biased region" description="Basic and acidic residues" evidence="1">
    <location>
        <begin position="71"/>
        <end position="81"/>
    </location>
</feature>
<protein>
    <submittedName>
        <fullName evidence="2">Uncharacterized protein</fullName>
    </submittedName>
</protein>
<feature type="region of interest" description="Disordered" evidence="1">
    <location>
        <begin position="1"/>
        <end position="81"/>
    </location>
</feature>
<accession>A0A1S2VHB4</accession>
<proteinExistence type="predicted"/>
<gene>
    <name evidence="2" type="ORF">BLX24_16650</name>
</gene>
<feature type="compositionally biased region" description="Basic and acidic residues" evidence="1">
    <location>
        <begin position="1"/>
        <end position="12"/>
    </location>
</feature>
<dbReference type="Proteomes" id="UP000181790">
    <property type="component" value="Unassembled WGS sequence"/>
</dbReference>
<name>A0A1S2VHB4_9BACT</name>
<organism evidence="2 3">
    <name type="scientific">Arsenicibacter rosenii</name>
    <dbReference type="NCBI Taxonomy" id="1750698"/>
    <lineage>
        <taxon>Bacteria</taxon>
        <taxon>Pseudomonadati</taxon>
        <taxon>Bacteroidota</taxon>
        <taxon>Cytophagia</taxon>
        <taxon>Cytophagales</taxon>
        <taxon>Spirosomataceae</taxon>
        <taxon>Arsenicibacter</taxon>
    </lineage>
</organism>
<dbReference type="EMBL" id="MORL01000008">
    <property type="protein sequence ID" value="OIN58147.1"/>
    <property type="molecule type" value="Genomic_DNA"/>
</dbReference>
<dbReference type="OrthoDB" id="964544at2"/>
<evidence type="ECO:0000313" key="2">
    <source>
        <dbReference type="EMBL" id="OIN58147.1"/>
    </source>
</evidence>
<feature type="compositionally biased region" description="Acidic residues" evidence="1">
    <location>
        <begin position="38"/>
        <end position="48"/>
    </location>
</feature>
<keyword evidence="3" id="KW-1185">Reference proteome</keyword>
<comment type="caution">
    <text evidence="2">The sequence shown here is derived from an EMBL/GenBank/DDBJ whole genome shotgun (WGS) entry which is preliminary data.</text>
</comment>